<dbReference type="Gene3D" id="3.20.180.10">
    <property type="entry name" value="PNP-oxidase-like"/>
    <property type="match status" value="1"/>
</dbReference>
<feature type="domain" description="DUF2470" evidence="1">
    <location>
        <begin position="178"/>
        <end position="246"/>
    </location>
</feature>
<dbReference type="EMBL" id="SKBM01000012">
    <property type="protein sequence ID" value="TCZ60927.1"/>
    <property type="molecule type" value="Genomic_DNA"/>
</dbReference>
<dbReference type="Pfam" id="PF13883">
    <property type="entry name" value="CREG_beta-barrel"/>
    <property type="match status" value="1"/>
</dbReference>
<evidence type="ECO:0000313" key="4">
    <source>
        <dbReference type="Proteomes" id="UP000295023"/>
    </source>
</evidence>
<dbReference type="GO" id="GO:0005737">
    <property type="term" value="C:cytoplasm"/>
    <property type="evidence" value="ECO:0007669"/>
    <property type="project" value="UniProtKB-ARBA"/>
</dbReference>
<dbReference type="InterPro" id="IPR037119">
    <property type="entry name" value="Haem_oxidase_HugZ-like_sf"/>
</dbReference>
<evidence type="ECO:0000259" key="2">
    <source>
        <dbReference type="Pfam" id="PF13883"/>
    </source>
</evidence>
<comment type="caution">
    <text evidence="3">The sequence shown here is derived from an EMBL/GenBank/DDBJ whole genome shotgun (WGS) entry which is preliminary data.</text>
</comment>
<gene>
    <name evidence="3" type="ORF">EXY23_14250</name>
</gene>
<dbReference type="OrthoDB" id="9814594at2"/>
<dbReference type="PANTHER" id="PTHR13343">
    <property type="entry name" value="CREG1 PROTEIN"/>
    <property type="match status" value="1"/>
</dbReference>
<dbReference type="Pfam" id="PF10615">
    <property type="entry name" value="DUF2470"/>
    <property type="match status" value="1"/>
</dbReference>
<name>A0A4R4DLM6_9PROT</name>
<evidence type="ECO:0000259" key="1">
    <source>
        <dbReference type="Pfam" id="PF10615"/>
    </source>
</evidence>
<dbReference type="AlphaFoldDB" id="A0A4R4DLM6"/>
<organism evidence="3 4">
    <name type="scientific">Roseicella aquatilis</name>
    <dbReference type="NCBI Taxonomy" id="2527868"/>
    <lineage>
        <taxon>Bacteria</taxon>
        <taxon>Pseudomonadati</taxon>
        <taxon>Pseudomonadota</taxon>
        <taxon>Alphaproteobacteria</taxon>
        <taxon>Acetobacterales</taxon>
        <taxon>Roseomonadaceae</taxon>
        <taxon>Roseicella</taxon>
    </lineage>
</organism>
<dbReference type="PANTHER" id="PTHR13343:SF17">
    <property type="entry name" value="CELLULAR REPRESSOR OF E1A-STIMULATED GENES, ISOFORM A"/>
    <property type="match status" value="1"/>
</dbReference>
<proteinExistence type="predicted"/>
<protein>
    <submittedName>
        <fullName evidence="3">DUF2470 domain-containing protein</fullName>
    </submittedName>
</protein>
<dbReference type="Gene3D" id="2.30.110.10">
    <property type="entry name" value="Electron Transport, Fmn-binding Protein, Chain A"/>
    <property type="match status" value="1"/>
</dbReference>
<feature type="domain" description="CREG-like beta-barrel" evidence="2">
    <location>
        <begin position="23"/>
        <end position="155"/>
    </location>
</feature>
<dbReference type="InterPro" id="IPR012349">
    <property type="entry name" value="Split_barrel_FMN-bd"/>
</dbReference>
<reference evidence="3 4" key="1">
    <citation type="submission" date="2019-03" db="EMBL/GenBank/DDBJ databases">
        <title>Paracraurococcus aquatilis NE82 genome sequence.</title>
        <authorList>
            <person name="Zhao Y."/>
            <person name="Du Z."/>
        </authorList>
    </citation>
    <scope>NUCLEOTIDE SEQUENCE [LARGE SCALE GENOMIC DNA]</scope>
    <source>
        <strain evidence="3 4">NE82</strain>
    </source>
</reference>
<dbReference type="InterPro" id="IPR055343">
    <property type="entry name" value="CREG_beta-barrel"/>
</dbReference>
<dbReference type="InterPro" id="IPR019595">
    <property type="entry name" value="DUF2470"/>
</dbReference>
<dbReference type="Proteomes" id="UP000295023">
    <property type="component" value="Unassembled WGS sequence"/>
</dbReference>
<accession>A0A4R4DLM6</accession>
<dbReference type="SUPFAM" id="SSF50475">
    <property type="entry name" value="FMN-binding split barrel"/>
    <property type="match status" value="1"/>
</dbReference>
<evidence type="ECO:0000313" key="3">
    <source>
        <dbReference type="EMBL" id="TCZ60927.1"/>
    </source>
</evidence>
<sequence length="257" mass="26994">MARIWCGIVAQPGREREVTDTPAFEARRLIRGAASATLATQAAGQPFASLVTPATAPDLSILLLLSSLSEHTRQLRAEPRCALLFQGSPVETNPQTAPRVTVTGLAAPVPEAEVPALKARFLARHPYAALYADFGDFALWRVTPGGAQLVGGFARAMRLRPSDLLPDPAAAAAIAAAESRILDHMNADHAGAVAAIATRLLDGAEGPWRMVALDPDGADLALGERVCRLNFNLPASDAAAVRAELIRVSSEAQSGLQ</sequence>
<keyword evidence="4" id="KW-1185">Reference proteome</keyword>